<gene>
    <name evidence="5" type="ORF">ACKVE0_04015</name>
</gene>
<dbReference type="NCBIfam" id="NF033510">
    <property type="entry name" value="Ca_tandemer"/>
    <property type="match status" value="2"/>
</dbReference>
<dbReference type="InterPro" id="IPR044016">
    <property type="entry name" value="Big_13"/>
</dbReference>
<dbReference type="InterPro" id="IPR011049">
    <property type="entry name" value="Serralysin-like_metalloprot_C"/>
</dbReference>
<dbReference type="Pfam" id="PF00353">
    <property type="entry name" value="HemolysinCabind"/>
    <property type="match status" value="2"/>
</dbReference>
<dbReference type="PROSITE" id="PS00018">
    <property type="entry name" value="EF_HAND_1"/>
    <property type="match status" value="1"/>
</dbReference>
<protein>
    <submittedName>
        <fullName evidence="5">Type I secretion C-terminal target domain-containing protein</fullName>
    </submittedName>
</protein>
<evidence type="ECO:0000313" key="5">
    <source>
        <dbReference type="EMBL" id="MFN0296699.1"/>
    </source>
</evidence>
<dbReference type="PRINTS" id="PR00313">
    <property type="entry name" value="CABNDNGRPT"/>
</dbReference>
<name>A0ABW9JSG9_9GAMM</name>
<feature type="domain" description="Biofilm-associated protein BapA-like prefix-like" evidence="4">
    <location>
        <begin position="1"/>
        <end position="123"/>
    </location>
</feature>
<feature type="region of interest" description="Disordered" evidence="2">
    <location>
        <begin position="146"/>
        <end position="186"/>
    </location>
</feature>
<dbReference type="RefSeq" id="WP_409139715.1">
    <property type="nucleotide sequence ID" value="NZ_JBJXCW010000003.1"/>
</dbReference>
<dbReference type="Pfam" id="PF19077">
    <property type="entry name" value="Big_13"/>
    <property type="match status" value="1"/>
</dbReference>
<keyword evidence="6" id="KW-1185">Reference proteome</keyword>
<dbReference type="Gene3D" id="2.150.10.10">
    <property type="entry name" value="Serralysin-like metalloprotease, C-terminal"/>
    <property type="match status" value="2"/>
</dbReference>
<accession>A0ABW9JSG9</accession>
<comment type="caution">
    <text evidence="5">The sequence shown here is derived from an EMBL/GenBank/DDBJ whole genome shotgun (WGS) entry which is preliminary data.</text>
</comment>
<feature type="compositionally biased region" description="Low complexity" evidence="2">
    <location>
        <begin position="148"/>
        <end position="164"/>
    </location>
</feature>
<sequence>MDKLFIIDKNTHAKKEVSQETGVLKLSNNPTVVKLDNLNEKIIDIKKVNNNVEILLESGKKITIENFFSADHSLVINGENKELLWVQFVDQKGELLNQIQYQPLEDVEPLLYEDGAMSPLLWALIPATAAGILAWVASDDDSGGAQGKAGATGAIGETGSTGATGITGGTGATGSTGATGGTGADGATGATGSDGATGATGDTGATGATGSDGKSLLELLIDSGQLPADATTNDLIEYLKGADGATGADGKSALELLIEAGELPADATTNDLIEYLKGADGATGADGKSALELLIEAGELPADATTNDLIEYLKGADGATGADGKSALELLIEAGELPADATTNDLIEYLKGADGATGATGSTGVTGATGSTGATGTDGNDGATGATGSTGATGTDGNDGATGATGSTGAVGETGSTGATGETGSTGATGETGSTGAAGETGATGSTGATGETGSTGATGETGATGSTGATGETGSTGATGETGATGSTGATGETGSTGAAGETGATGATGETGSTGAAGETGATGATGETGSTGATGETGSTGATGETGATGSTGATGETGSTGATGETGSTGATGETGATGSTGATGETGSTGAVGETGSTGATGETGAAGETGATGETGVSGSADLITSITLNSDTNLDGKLSQRELLNLPNNEVTIALGADAKEGDTIIVNGTPHILTQPDVDAQLITVPVPVVDGLNFIRVDAFNPEGQTDIDFKFFEVLDGKYIGDVNVVSDTNGNDIIDNSEFIAAGGTIDVRVQIGADVRVGDVITLDGIDHTVVTVDISNGYVDFLDVPVTQGQKETLDIQVKTGADVLDSISKDIEIDGAPRNIVESIVFTSDINADGTLNAIEINGKNYTPIKITLGVDAKAGDIVVVNGDKYILNASEVTSGSLNVNVAVREGQNPLDISATDEWGNVDRISDSIIVDALPPAAPILAPIAVDDVPLNTGNIVNNSVTNDNRPEVTGSGRTQGEIITLYVNGTPLAGTGTPIIVQADGKWSYTPATNWLDGNYVITYTVSDSNNVTAQSPSLSFEIDTAAPTGGLVSIDTPIAGNDVVDASEASTDITVTGTVTIPADAITTNITVTVNGTDYLAIVDTTTGTWTVDIPGIKFADGEGSVNVEAVFTDAAGNTSVPAVDDAAYTLDIPAVLNDSVLAGVGLNPPVTGSTVKTGTSLGMDSTTAPVTAVDGNGDAILTPLTAGGVALVWSGTGTSADPFVAKAGADIVLSISINNNGDYTIVQNQSLDHSLTGADKITITIPVLDGGLAHDVLKLDIIDGVPNAAPDNTANLTQPKTQGADTLDISVPQTYRGSAVETFGGDAEGAHVSKVTIEGIEFTYDGTTVTTPNDFGNSGVVASHTVADGSDTSLVVTTARGETITVNLDTGNYTAEVTGQGLAVNEAPEANIVGAGGLLGGGIINADALGVIDLSQTQTFSVSDANENLTKVDVRYETSDLTAALDGLVVAPLKPVTDALRSLPLGLGNTLANTLETLNVQQLLTTLVGNPLISGLAQVLVKPLTDLLNEILNGKLVLDYDAQLATELGLKVTAVAGDYNNNFKANLVIESLTSNGIVDSLSVNQLLGTVKATDSGGGLLDLLGSNLNLLTSLELQAFDQDGAASPLESQDLTIQLGLISGGIQSTTPVIKGDETGNLINQTSAAQSVQIFGLGGDDDIIGSSFADIIRGGMGNDKIEGGAGNDIIIGGKGNDTLTGGLLIDPELPSGRDVFKWEFGDQGTVSLPANDKITDFDVRSVAQGGDIIDLSGLLPNADRVGTSSVNIGDYVSFVEVAGNTEIHISTAGNGGVDQVIVLEGVTGFVGQFATQDELISYLLKSGKLVIGEQTLDQATYDAIKADDQLNIDIEIKDGDGDTDTHNVDLTVGNLEDANKYQSDFDPNNIAPEVGVDMTEVLGLIGVDALGLLDLSRQAYSVIDINNNLQYVELTYQPVVNVGLTRAYYEVSAKLAAELGLKVQSVTNSGLLNILGYSNTLIITALDGGTVSNLAINELLAAVQLKSETGTLLTGNLLTADVLNSVSLTAVDSQGASTTVDNGRLLDINLASKFNNGDAFIFEGNTLADILDHSTKTESVRLYGYDGNDTLTGGSGNDLLRGGDGDDILNGGAGHDLLIGGSGNDTLAGGLGNDTALYELLDNLDATGGNGTDTWTDFTVGSGVDKIDVSALLDGLQTATNIGSYISVKTNADGDAVITIDRDGAGTEFATKSDLLILTGVDAISLGGTPESQLQALLDNNQIIF</sequence>
<feature type="region of interest" description="Disordered" evidence="2">
    <location>
        <begin position="357"/>
        <end position="624"/>
    </location>
</feature>
<dbReference type="Pfam" id="PF22783">
    <property type="entry name" value="BapA_N"/>
    <property type="match status" value="1"/>
</dbReference>
<dbReference type="InterPro" id="IPR048051">
    <property type="entry name" value="BapA-like_prefix-like"/>
</dbReference>
<dbReference type="InterPro" id="IPR001343">
    <property type="entry name" value="Hemolysn_Ca-bd"/>
</dbReference>
<dbReference type="InterPro" id="IPR050149">
    <property type="entry name" value="Collagen_superfamily"/>
</dbReference>
<reference evidence="5 6" key="1">
    <citation type="submission" date="2024-12" db="EMBL/GenBank/DDBJ databases">
        <title>C001-4G Acinetobacter sp. assembled genome.</title>
        <authorList>
            <person name="D'Arcy K."/>
            <person name="Kingdon A.D.H."/>
            <person name="Breen A."/>
            <person name="Mckeown C."/>
            <person name="Allman E."/>
            <person name="Sharma P."/>
            <person name="Mcleman A."/>
            <person name="Roberts A.P."/>
        </authorList>
    </citation>
    <scope>NUCLEOTIDE SEQUENCE [LARGE SCALE GENOMIC DNA]</scope>
    <source>
        <strain evidence="5 6">C1-4G</strain>
    </source>
</reference>
<evidence type="ECO:0000259" key="3">
    <source>
        <dbReference type="Pfam" id="PF19077"/>
    </source>
</evidence>
<evidence type="ECO:0000313" key="6">
    <source>
        <dbReference type="Proteomes" id="UP001632339"/>
    </source>
</evidence>
<dbReference type="InterPro" id="IPR013783">
    <property type="entry name" value="Ig-like_fold"/>
</dbReference>
<dbReference type="SUPFAM" id="SSF51120">
    <property type="entry name" value="beta-Roll"/>
    <property type="match status" value="2"/>
</dbReference>
<organism evidence="5 6">
    <name type="scientific">Acinetobacter albensis</name>
    <dbReference type="NCBI Taxonomy" id="1673609"/>
    <lineage>
        <taxon>Bacteria</taxon>
        <taxon>Pseudomonadati</taxon>
        <taxon>Pseudomonadota</taxon>
        <taxon>Gammaproteobacteria</taxon>
        <taxon>Moraxellales</taxon>
        <taxon>Moraxellaceae</taxon>
        <taxon>Acinetobacter</taxon>
    </lineage>
</organism>
<dbReference type="InterPro" id="IPR018247">
    <property type="entry name" value="EF_Hand_1_Ca_BS"/>
</dbReference>
<dbReference type="NCBIfam" id="TIGR03661">
    <property type="entry name" value="T1SS_VCA0849"/>
    <property type="match status" value="2"/>
</dbReference>
<dbReference type="Proteomes" id="UP001632339">
    <property type="component" value="Unassembled WGS sequence"/>
</dbReference>
<dbReference type="InterPro" id="IPR008160">
    <property type="entry name" value="Collagen"/>
</dbReference>
<keyword evidence="1" id="KW-0106">Calcium</keyword>
<dbReference type="Gene3D" id="2.60.40.10">
    <property type="entry name" value="Immunoglobulins"/>
    <property type="match status" value="2"/>
</dbReference>
<evidence type="ECO:0000256" key="2">
    <source>
        <dbReference type="SAM" id="MobiDB-lite"/>
    </source>
</evidence>
<dbReference type="Pfam" id="PF01391">
    <property type="entry name" value="Collagen"/>
    <property type="match status" value="2"/>
</dbReference>
<dbReference type="EMBL" id="JBJXCW010000003">
    <property type="protein sequence ID" value="MFN0296699.1"/>
    <property type="molecule type" value="Genomic_DNA"/>
</dbReference>
<dbReference type="PANTHER" id="PTHR24023">
    <property type="entry name" value="COLLAGEN ALPHA"/>
    <property type="match status" value="1"/>
</dbReference>
<dbReference type="InterPro" id="IPR019960">
    <property type="entry name" value="T1SS_VCA0849"/>
</dbReference>
<dbReference type="PROSITE" id="PS00330">
    <property type="entry name" value="HEMOLYSIN_CALCIUM"/>
    <property type="match status" value="5"/>
</dbReference>
<proteinExistence type="predicted"/>
<evidence type="ECO:0000259" key="4">
    <source>
        <dbReference type="Pfam" id="PF22783"/>
    </source>
</evidence>
<evidence type="ECO:0000256" key="1">
    <source>
        <dbReference type="ARBA" id="ARBA00022837"/>
    </source>
</evidence>
<dbReference type="InterPro" id="IPR018511">
    <property type="entry name" value="Hemolysin-typ_Ca-bd_CS"/>
</dbReference>
<feature type="domain" description="Bacterial Ig-like" evidence="3">
    <location>
        <begin position="950"/>
        <end position="1040"/>
    </location>
</feature>
<feature type="compositionally biased region" description="Gly residues" evidence="2">
    <location>
        <begin position="165"/>
        <end position="186"/>
    </location>
</feature>
<dbReference type="PANTHER" id="PTHR24023:SF1095">
    <property type="entry name" value="EGF-LIKE DOMAIN-CONTAINING PROTEIN"/>
    <property type="match status" value="1"/>
</dbReference>